<protein>
    <submittedName>
        <fullName evidence="3">Uncharacterized protein</fullName>
    </submittedName>
</protein>
<evidence type="ECO:0000313" key="4">
    <source>
        <dbReference type="Proteomes" id="UP000014680"/>
    </source>
</evidence>
<accession>A0A0A1UER8</accession>
<sequence>MKAICLFLLLQILNAQFTCTEPIEIDPYTKDYDSGTFTLNVGNSKWNCNGTEITQGSYVFAFTPAHKAEFVISTCYPETLISPRIIVGTMCGNDVLQQCVNAEDATLEACEGHRSRIKFTATEKQKYYIMVTGTTAIENGQFRMVVSKTVDYNNVYCNNAVGIEVPSTQTFTTTADASFDSYQNTRGYWFTFTAEQEKIYINTCNKFTTVAAALYLFEADKMNYTDTRCRYDTAIISDKYGCGNSGRLAKTIVVGTKYMLYVTSSDDTETSPNVGSIQLYISYEADASTCEKAYAITSVPVTVTVSLKNMDKTTTSCKTENYGFYATIKGDGERYAIHTCATSGGMDSSVELFDGSCDACDTTDRKACGSGKYYIKTLEIGKVYYIRASSTTNINPITLTISKVGDTDNYQCSAAKEISVMNKGDKFSKQLIGATHLTSESGCMMASNKQGAWYKLTGIKDNVEVVVSVLPGNTQYYNTYIEINDDCSSPSLCSEFSNTAQFTLNKGKTINIFATAPLANQASVSEALPAFGEFMLFIGYGMEKNGKTIEDRIEVSLPYTGIALLGNSYHNWPCWQVRYTVGLYYGFKIEAGKSYAINTCGDETTNLVVPDVSGDYTAPDWKCLLESNFVPTCGNGGYVKVNVPSVLKDMNGLVSIHSSYEEHAKEVARVNIYEENAIQPNAECTSAEAVSVPSTKYFNTMYSYSSRRVCGETIDGIKGVWYTVTATKDKKLSINTDDITSFVSHIGVYKSCQTKLHESLPSECLAYGDHKDLPIGERGTSVEYDMKSGETIYVFVGAYKNTEDGLGRISFKWFGEEENDDDDVSSESKSVEPKDDGLSGGEIFGIVFGVIMIIVVIAAIVGVIMFFVIRSKKTQYGGF</sequence>
<evidence type="ECO:0000256" key="1">
    <source>
        <dbReference type="SAM" id="Phobius"/>
    </source>
</evidence>
<dbReference type="KEGG" id="eiv:EIN_251220"/>
<dbReference type="VEuPathDB" id="AmoebaDB:EIN_251220"/>
<evidence type="ECO:0000313" key="3">
    <source>
        <dbReference type="EMBL" id="ELP94978.1"/>
    </source>
</evidence>
<dbReference type="GeneID" id="14893834"/>
<reference evidence="3 4" key="1">
    <citation type="submission" date="2012-10" db="EMBL/GenBank/DDBJ databases">
        <authorList>
            <person name="Zafar N."/>
            <person name="Inman J."/>
            <person name="Hall N."/>
            <person name="Lorenzi H."/>
            <person name="Caler E."/>
        </authorList>
    </citation>
    <scope>NUCLEOTIDE SEQUENCE [LARGE SCALE GENOMIC DNA]</scope>
    <source>
        <strain evidence="3 4">IP1</strain>
    </source>
</reference>
<feature type="chain" id="PRO_5001991363" evidence="2">
    <location>
        <begin position="21"/>
        <end position="879"/>
    </location>
</feature>
<keyword evidence="1" id="KW-0812">Transmembrane</keyword>
<keyword evidence="2" id="KW-0732">Signal</keyword>
<dbReference type="AlphaFoldDB" id="A0A0A1UER8"/>
<feature type="signal peptide" evidence="2">
    <location>
        <begin position="1"/>
        <end position="20"/>
    </location>
</feature>
<evidence type="ECO:0000256" key="2">
    <source>
        <dbReference type="SAM" id="SignalP"/>
    </source>
</evidence>
<dbReference type="EMBL" id="KB206169">
    <property type="protein sequence ID" value="ELP94978.1"/>
    <property type="molecule type" value="Genomic_DNA"/>
</dbReference>
<keyword evidence="1" id="KW-0472">Membrane</keyword>
<proteinExistence type="predicted"/>
<keyword evidence="4" id="KW-1185">Reference proteome</keyword>
<dbReference type="OMA" id="PNNSYCQ"/>
<name>A0A0A1UER8_ENTIV</name>
<dbReference type="OrthoDB" id="27070at2759"/>
<keyword evidence="1" id="KW-1133">Transmembrane helix</keyword>
<feature type="transmembrane region" description="Helical" evidence="1">
    <location>
        <begin position="843"/>
        <end position="869"/>
    </location>
</feature>
<organism evidence="3 4">
    <name type="scientific">Entamoeba invadens IP1</name>
    <dbReference type="NCBI Taxonomy" id="370355"/>
    <lineage>
        <taxon>Eukaryota</taxon>
        <taxon>Amoebozoa</taxon>
        <taxon>Evosea</taxon>
        <taxon>Archamoebae</taxon>
        <taxon>Mastigamoebida</taxon>
        <taxon>Entamoebidae</taxon>
        <taxon>Entamoeba</taxon>
    </lineage>
</organism>
<dbReference type="RefSeq" id="XP_004261749.1">
    <property type="nucleotide sequence ID" value="XM_004261701.1"/>
</dbReference>
<dbReference type="Proteomes" id="UP000014680">
    <property type="component" value="Unassembled WGS sequence"/>
</dbReference>
<gene>
    <name evidence="3" type="ORF">EIN_251220</name>
</gene>